<accession>A0A654TVN5</accession>
<evidence type="ECO:0000313" key="1">
    <source>
        <dbReference type="EMBL" id="CFR64678.1"/>
    </source>
</evidence>
<dbReference type="EMBL" id="CSBK01000441">
    <property type="protein sequence ID" value="COX40340.1"/>
    <property type="molecule type" value="Genomic_DNA"/>
</dbReference>
<evidence type="ECO:0000313" key="3">
    <source>
        <dbReference type="Proteomes" id="UP000039021"/>
    </source>
</evidence>
<sequence>MNVPSVPVTGISRKIGTCSFTGTAVSGTVIVWLIPARPW</sequence>
<reference evidence="2" key="2">
    <citation type="submission" date="2015-03" db="EMBL/GenBank/DDBJ databases">
        <authorList>
            <consortium name="Pathogen Informatics"/>
            <person name="Murphy D."/>
        </authorList>
    </citation>
    <scope>NUCLEOTIDE SEQUENCE</scope>
    <source>
        <strain evidence="2">N09902308</strain>
    </source>
</reference>
<evidence type="ECO:0000313" key="4">
    <source>
        <dbReference type="Proteomes" id="UP000046680"/>
    </source>
</evidence>
<dbReference type="AlphaFoldDB" id="A0A654TVN5"/>
<organism evidence="1 4">
    <name type="scientific">Mycobacterium tuberculosis</name>
    <dbReference type="NCBI Taxonomy" id="1773"/>
    <lineage>
        <taxon>Bacteria</taxon>
        <taxon>Bacillati</taxon>
        <taxon>Actinomycetota</taxon>
        <taxon>Actinomycetes</taxon>
        <taxon>Mycobacteriales</taxon>
        <taxon>Mycobacteriaceae</taxon>
        <taxon>Mycobacterium</taxon>
        <taxon>Mycobacterium tuberculosis complex</taxon>
    </lineage>
</organism>
<dbReference type="EMBL" id="CGCX01000014">
    <property type="protein sequence ID" value="CFR64678.1"/>
    <property type="molecule type" value="Genomic_DNA"/>
</dbReference>
<reference evidence="3 4" key="1">
    <citation type="submission" date="2015-03" db="EMBL/GenBank/DDBJ databases">
        <authorList>
            <consortium name="Pathogen Informatics"/>
        </authorList>
    </citation>
    <scope>NUCLEOTIDE SEQUENCE [LARGE SCALE GENOMIC DNA]</scope>
    <source>
        <strain evidence="1 4">C09601061</strain>
        <strain evidence="3">N09902308</strain>
    </source>
</reference>
<evidence type="ECO:0000313" key="2">
    <source>
        <dbReference type="EMBL" id="COX40340.1"/>
    </source>
</evidence>
<protein>
    <submittedName>
        <fullName evidence="1">Uncharacterized protein</fullName>
    </submittedName>
</protein>
<proteinExistence type="predicted"/>
<dbReference type="Proteomes" id="UP000046680">
    <property type="component" value="Unassembled WGS sequence"/>
</dbReference>
<dbReference type="Proteomes" id="UP000039021">
    <property type="component" value="Unassembled WGS sequence"/>
</dbReference>
<name>A0A654TVN5_MYCTX</name>
<gene>
    <name evidence="1" type="ORF">ERS007657_00080</name>
    <name evidence="2" type="ORF">ERS007739_01235</name>
</gene>